<name>A0A420HA45_9PEZI</name>
<feature type="compositionally biased region" description="Basic and acidic residues" evidence="2">
    <location>
        <begin position="423"/>
        <end position="443"/>
    </location>
</feature>
<feature type="coiled-coil region" evidence="1">
    <location>
        <begin position="244"/>
        <end position="271"/>
    </location>
</feature>
<evidence type="ECO:0008006" key="5">
    <source>
        <dbReference type="Google" id="ProtNLM"/>
    </source>
</evidence>
<feature type="coiled-coil region" evidence="1">
    <location>
        <begin position="375"/>
        <end position="412"/>
    </location>
</feature>
<keyword evidence="4" id="KW-1185">Reference proteome</keyword>
<dbReference type="PANTHER" id="PTHR22761">
    <property type="entry name" value="CHARGED MULTIVESICULAR BODY PROTEIN"/>
    <property type="match status" value="1"/>
</dbReference>
<dbReference type="GO" id="GO:0005771">
    <property type="term" value="C:multivesicular body"/>
    <property type="evidence" value="ECO:0007669"/>
    <property type="project" value="TreeGrafter"/>
</dbReference>
<evidence type="ECO:0000313" key="4">
    <source>
        <dbReference type="Proteomes" id="UP000283383"/>
    </source>
</evidence>
<keyword evidence="1" id="KW-0175">Coiled coil</keyword>
<dbReference type="PANTHER" id="PTHR22761:SF18">
    <property type="entry name" value="SORTING PROTEIN SNF7 FAMILY PROTEIN, PUTATIVE (AFU_ORTHOLOGUE AFUA_2G16692)-RELATED"/>
    <property type="match status" value="1"/>
</dbReference>
<protein>
    <recommendedName>
        <fullName evidence="5">Charged multivesicular body protein 7</fullName>
    </recommendedName>
</protein>
<dbReference type="EMBL" id="MCBQ01021086">
    <property type="protein sequence ID" value="RKF54278.1"/>
    <property type="molecule type" value="Genomic_DNA"/>
</dbReference>
<dbReference type="GO" id="GO:0032511">
    <property type="term" value="P:late endosome to vacuole transport via multivesicular body sorting pathway"/>
    <property type="evidence" value="ECO:0007669"/>
    <property type="project" value="TreeGrafter"/>
</dbReference>
<dbReference type="Proteomes" id="UP000283383">
    <property type="component" value="Unassembled WGS sequence"/>
</dbReference>
<evidence type="ECO:0000313" key="3">
    <source>
        <dbReference type="EMBL" id="RKF54278.1"/>
    </source>
</evidence>
<dbReference type="AlphaFoldDB" id="A0A420HA45"/>
<gene>
    <name evidence="3" type="ORF">GcM3_210031</name>
</gene>
<dbReference type="GO" id="GO:0000815">
    <property type="term" value="C:ESCRT III complex"/>
    <property type="evidence" value="ECO:0007669"/>
    <property type="project" value="TreeGrafter"/>
</dbReference>
<feature type="region of interest" description="Disordered" evidence="2">
    <location>
        <begin position="423"/>
        <end position="444"/>
    </location>
</feature>
<proteinExistence type="predicted"/>
<accession>A0A420HA45</accession>
<evidence type="ECO:0000256" key="1">
    <source>
        <dbReference type="SAM" id="Coils"/>
    </source>
</evidence>
<dbReference type="STRING" id="62708.A0A420HA45"/>
<evidence type="ECO:0000256" key="2">
    <source>
        <dbReference type="SAM" id="MobiDB-lite"/>
    </source>
</evidence>
<dbReference type="Gene3D" id="6.10.140.1230">
    <property type="match status" value="1"/>
</dbReference>
<reference evidence="3 4" key="1">
    <citation type="journal article" date="2018" name="BMC Genomics">
        <title>Comparative genome analyses reveal sequence features reflecting distinct modes of host-adaptation between dicot and monocot powdery mildew.</title>
        <authorList>
            <person name="Wu Y."/>
            <person name="Ma X."/>
            <person name="Pan Z."/>
            <person name="Kale S.D."/>
            <person name="Song Y."/>
            <person name="King H."/>
            <person name="Zhang Q."/>
            <person name="Presley C."/>
            <person name="Deng X."/>
            <person name="Wei C.I."/>
            <person name="Xiao S."/>
        </authorList>
    </citation>
    <scope>NUCLEOTIDE SEQUENCE [LARGE SCALE GENOMIC DNA]</scope>
    <source>
        <strain evidence="3">UMSG3</strain>
    </source>
</reference>
<dbReference type="GO" id="GO:0006900">
    <property type="term" value="P:vesicle budding from membrane"/>
    <property type="evidence" value="ECO:0007669"/>
    <property type="project" value="TreeGrafter"/>
</dbReference>
<sequence>MSELIGFLCDNVPQFRKSRLSALYSDFSYLRTTNPDGYVANVSAWLQGLASATRAGVMPTINKNPNLLSMTLNQDLIHALETENGRPLSIGIVSREGMANGQLIPRKEFMEAVSSIYQKSWSTWPWYTLTRFLKQFGNFRSFSRDEVLPVMELVVLENLEAAAKEAKKKFLTFNGRSEKIFSRATFAAEFGSVLGPKVTLSDSDMELFLKFLARDLALISYNPEIVKLRSQNETNVISPEDVTIASLKKLIGDLNRQITALTHKCEELNASAKMAVSKNNKTAALAALRSKNLTTKTLEKRYITMGQLEEVFSKIEQASDQLELIQVMQASTRVLSSLNKESKGPEEAENIIEKLQEQMQLVDEFDINFESGFSVDESELDLELEAIERDEKEQKEANEQAMKLQAQESETKLKLKFLESMDRQSQTDKIKPSAESEIQKEVDDSSELLKNLSLGLEASTVE</sequence>
<organism evidence="3 4">
    <name type="scientific">Golovinomyces cichoracearum</name>
    <dbReference type="NCBI Taxonomy" id="62708"/>
    <lineage>
        <taxon>Eukaryota</taxon>
        <taxon>Fungi</taxon>
        <taxon>Dikarya</taxon>
        <taxon>Ascomycota</taxon>
        <taxon>Pezizomycotina</taxon>
        <taxon>Leotiomycetes</taxon>
        <taxon>Erysiphales</taxon>
        <taxon>Erysiphaceae</taxon>
        <taxon>Golovinomyces</taxon>
    </lineage>
</organism>
<dbReference type="Pfam" id="PF03357">
    <property type="entry name" value="Snf7"/>
    <property type="match status" value="1"/>
</dbReference>
<comment type="caution">
    <text evidence="3">The sequence shown here is derived from an EMBL/GenBank/DDBJ whole genome shotgun (WGS) entry which is preliminary data.</text>
</comment>
<dbReference type="GO" id="GO:0009898">
    <property type="term" value="C:cytoplasmic side of plasma membrane"/>
    <property type="evidence" value="ECO:0007669"/>
    <property type="project" value="TreeGrafter"/>
</dbReference>
<dbReference type="InterPro" id="IPR005024">
    <property type="entry name" value="Snf7_fam"/>
</dbReference>